<comment type="caution">
    <text evidence="4">The sequence shown here is derived from an EMBL/GenBank/DDBJ whole genome shotgun (WGS) entry which is preliminary data.</text>
</comment>
<evidence type="ECO:0000256" key="2">
    <source>
        <dbReference type="SAM" id="Phobius"/>
    </source>
</evidence>
<keyword evidence="2" id="KW-0812">Transmembrane</keyword>
<dbReference type="EMBL" id="MSFL01000019">
    <property type="protein sequence ID" value="PWY76956.1"/>
    <property type="molecule type" value="Genomic_DNA"/>
</dbReference>
<dbReference type="AlphaFoldDB" id="A0A317VRL0"/>
<evidence type="ECO:0000256" key="3">
    <source>
        <dbReference type="SAM" id="SignalP"/>
    </source>
</evidence>
<dbReference type="GeneID" id="37070892"/>
<evidence type="ECO:0000313" key="4">
    <source>
        <dbReference type="EMBL" id="PWY76956.1"/>
    </source>
</evidence>
<feature type="signal peptide" evidence="3">
    <location>
        <begin position="1"/>
        <end position="18"/>
    </location>
</feature>
<gene>
    <name evidence="4" type="ORF">BO70DRAFT_69709</name>
</gene>
<feature type="region of interest" description="Disordered" evidence="1">
    <location>
        <begin position="38"/>
        <end position="76"/>
    </location>
</feature>
<reference evidence="4 5" key="1">
    <citation type="submission" date="2016-12" db="EMBL/GenBank/DDBJ databases">
        <title>The genomes of Aspergillus section Nigri reveals drivers in fungal speciation.</title>
        <authorList>
            <consortium name="DOE Joint Genome Institute"/>
            <person name="Vesth T.C."/>
            <person name="Nybo J."/>
            <person name="Theobald S."/>
            <person name="Brandl J."/>
            <person name="Frisvad J.C."/>
            <person name="Nielsen K.F."/>
            <person name="Lyhne E.K."/>
            <person name="Kogle M.E."/>
            <person name="Kuo A."/>
            <person name="Riley R."/>
            <person name="Clum A."/>
            <person name="Nolan M."/>
            <person name="Lipzen A."/>
            <person name="Salamov A."/>
            <person name="Henrissat B."/>
            <person name="Wiebenga A."/>
            <person name="De Vries R.P."/>
            <person name="Grigoriev I.V."/>
            <person name="Mortensen U.H."/>
            <person name="Andersen M.R."/>
            <person name="Baker S.E."/>
        </authorList>
    </citation>
    <scope>NUCLEOTIDE SEQUENCE [LARGE SCALE GENOMIC DNA]</scope>
    <source>
        <strain evidence="4 5">CBS 117.55</strain>
    </source>
</reference>
<keyword evidence="2" id="KW-1133">Transmembrane helix</keyword>
<keyword evidence="5" id="KW-1185">Reference proteome</keyword>
<evidence type="ECO:0000313" key="5">
    <source>
        <dbReference type="Proteomes" id="UP000247233"/>
    </source>
</evidence>
<feature type="compositionally biased region" description="Basic and acidic residues" evidence="1">
    <location>
        <begin position="42"/>
        <end position="54"/>
    </location>
</feature>
<sequence length="121" mass="14126">MHNWRPWVLHVFFHSCLTVDLINEEHLTASPTTIFEILETPPDSKEAKKKEQKEYKKKKRSNEGDQAGPRRRRRGTWNSELVSVQYMHGIQRIGRPDYICYLLLAILSSMVSETTTLALID</sequence>
<organism evidence="4 5">
    <name type="scientific">Aspergillus heteromorphus CBS 117.55</name>
    <dbReference type="NCBI Taxonomy" id="1448321"/>
    <lineage>
        <taxon>Eukaryota</taxon>
        <taxon>Fungi</taxon>
        <taxon>Dikarya</taxon>
        <taxon>Ascomycota</taxon>
        <taxon>Pezizomycotina</taxon>
        <taxon>Eurotiomycetes</taxon>
        <taxon>Eurotiomycetidae</taxon>
        <taxon>Eurotiales</taxon>
        <taxon>Aspergillaceae</taxon>
        <taxon>Aspergillus</taxon>
        <taxon>Aspergillus subgen. Circumdati</taxon>
    </lineage>
</organism>
<feature type="chain" id="PRO_5016355171" evidence="3">
    <location>
        <begin position="19"/>
        <end position="121"/>
    </location>
</feature>
<dbReference type="VEuPathDB" id="FungiDB:BO70DRAFT_69709"/>
<feature type="transmembrane region" description="Helical" evidence="2">
    <location>
        <begin position="98"/>
        <end position="120"/>
    </location>
</feature>
<name>A0A317VRL0_9EURO</name>
<dbReference type="RefSeq" id="XP_025397717.1">
    <property type="nucleotide sequence ID" value="XM_025548655.1"/>
</dbReference>
<keyword evidence="3" id="KW-0732">Signal</keyword>
<protein>
    <submittedName>
        <fullName evidence="4">Uncharacterized protein</fullName>
    </submittedName>
</protein>
<accession>A0A317VRL0</accession>
<dbReference type="Proteomes" id="UP000247233">
    <property type="component" value="Unassembled WGS sequence"/>
</dbReference>
<evidence type="ECO:0000256" key="1">
    <source>
        <dbReference type="SAM" id="MobiDB-lite"/>
    </source>
</evidence>
<keyword evidence="2" id="KW-0472">Membrane</keyword>
<proteinExistence type="predicted"/>